<reference evidence="1 2" key="1">
    <citation type="submission" date="2018-03" db="EMBL/GenBank/DDBJ databases">
        <title>Ahniella affigens gen. nov., sp. nov., a gammaproteobacterium isolated from sandy soil near a stream.</title>
        <authorList>
            <person name="Ko Y."/>
            <person name="Kim J.-H."/>
        </authorList>
    </citation>
    <scope>NUCLEOTIDE SEQUENCE [LARGE SCALE GENOMIC DNA]</scope>
    <source>
        <strain evidence="1 2">D13</strain>
    </source>
</reference>
<dbReference type="PROSITE" id="PS51257">
    <property type="entry name" value="PROKAR_LIPOPROTEIN"/>
    <property type="match status" value="1"/>
</dbReference>
<name>A0A2P1PTK5_9GAMM</name>
<dbReference type="InterPro" id="IPR015943">
    <property type="entry name" value="WD40/YVTN_repeat-like_dom_sf"/>
</dbReference>
<dbReference type="InterPro" id="IPR036278">
    <property type="entry name" value="Sialidase_sf"/>
</dbReference>
<dbReference type="RefSeq" id="WP_106892081.1">
    <property type="nucleotide sequence ID" value="NZ_CP027860.1"/>
</dbReference>
<proteinExistence type="predicted"/>
<gene>
    <name evidence="1" type="ORF">C7S18_13585</name>
</gene>
<dbReference type="KEGG" id="xba:C7S18_13585"/>
<dbReference type="Gene3D" id="2.130.10.10">
    <property type="entry name" value="YVTN repeat-like/Quinoprotein amine dehydrogenase"/>
    <property type="match status" value="2"/>
</dbReference>
<dbReference type="Proteomes" id="UP000241074">
    <property type="component" value="Chromosome"/>
</dbReference>
<dbReference type="EMBL" id="CP027860">
    <property type="protein sequence ID" value="AVP98161.1"/>
    <property type="molecule type" value="Genomic_DNA"/>
</dbReference>
<sequence length="875" mass="91390">MRVLRSSLVLIGLGTVLGGCVNQSATQASLPWWQMPAAQLKKTPGPGDLRAVQMSYPTGRFDPAWLVSAAEEVNRVPKGVPAGVNRLRTPIGPLALNPSAFTAVGPMPLNPGNSAAAGRTNDILVDPSDTTIAYIASDGGGVWKTTNCCSAATTWTVKTDFPELASSAIGDLAMDPNDPNVIYAGTGDLRYGSFSFGSAGVLRSADKGETWTVLGLSVFGPALTPLVGNFPQYQSIGKVAVDPNNSANLIVGTKTGLFVSNDTGATWAGPCYTNTFSTQRQDVTGLLAIDAGTTTELVVAIGTRGSPTPVQPDLDRNGANGVYRATLPATGCPVIGDWTLRNNNWPAGTGNGTTAGSAVGRVELAVAPTNNQVIYALVSDTNLNNGVLGVWKSTDRATTWAAIGSASAFGGCDTEGTQMWYDSGLTVDPNNENTVYASAVDAFKSTNGGAAFNNLTCGYVGGNVHVDHHSRAFVGTDSARLLLGSDGGVWYSSNATAGSPTFIPINNTLNTIEFYSGDITANFANATSPGISGGAQDNGSNTAILSQPISATSWTTRLGGDGIFTRIDPIVRTGGGQRWYYSSQNGNMVVAVNGPSGTSSASPAWSGDTKSFVAPFEIYRYGALDVAGSGCTTANGCTRLIAGSTRVWETITGGQGSAQWYVNSPTLTKNPSPLGARGFINQLTHAVHDPSFAAVATNDGNVQWGRGLGVGTANTATWVNLTDNNAFLPNRPIMDVTFHPSNSLIVYASVGGFDQNTPTTPGHVFQATCTANCASFVWADKTGNLPNIPVNTILANPNLPNQVFVGTDWGLYFTDDITAATPTWQRHEGLPHVMVWDMSIDRGFTTLAVFTRSRGAWVWPLPAPPGDGLFVDSFE</sequence>
<evidence type="ECO:0000313" key="2">
    <source>
        <dbReference type="Proteomes" id="UP000241074"/>
    </source>
</evidence>
<dbReference type="OrthoDB" id="5664384at2"/>
<evidence type="ECO:0008006" key="3">
    <source>
        <dbReference type="Google" id="ProtNLM"/>
    </source>
</evidence>
<evidence type="ECO:0000313" key="1">
    <source>
        <dbReference type="EMBL" id="AVP98161.1"/>
    </source>
</evidence>
<accession>A0A2P1PTK5</accession>
<reference evidence="1 2" key="2">
    <citation type="submission" date="2018-03" db="EMBL/GenBank/DDBJ databases">
        <authorList>
            <person name="Keele B.F."/>
        </authorList>
    </citation>
    <scope>NUCLEOTIDE SEQUENCE [LARGE SCALE GENOMIC DNA]</scope>
    <source>
        <strain evidence="1 2">D13</strain>
    </source>
</reference>
<keyword evidence="2" id="KW-1185">Reference proteome</keyword>
<dbReference type="SUPFAM" id="SSF110296">
    <property type="entry name" value="Oligoxyloglucan reducing end-specific cellobiohydrolase"/>
    <property type="match status" value="1"/>
</dbReference>
<dbReference type="AlphaFoldDB" id="A0A2P1PTK5"/>
<organism evidence="1 2">
    <name type="scientific">Ahniella affigens</name>
    <dbReference type="NCBI Taxonomy" id="2021234"/>
    <lineage>
        <taxon>Bacteria</taxon>
        <taxon>Pseudomonadati</taxon>
        <taxon>Pseudomonadota</taxon>
        <taxon>Gammaproteobacteria</taxon>
        <taxon>Lysobacterales</taxon>
        <taxon>Rhodanobacteraceae</taxon>
        <taxon>Ahniella</taxon>
    </lineage>
</organism>
<protein>
    <recommendedName>
        <fullName evidence="3">Exo-alpha-sialidase</fullName>
    </recommendedName>
</protein>
<dbReference type="SUPFAM" id="SSF50939">
    <property type="entry name" value="Sialidases"/>
    <property type="match status" value="1"/>
</dbReference>